<evidence type="ECO:0000259" key="1">
    <source>
        <dbReference type="Pfam" id="PF13635"/>
    </source>
</evidence>
<dbReference type="InterPro" id="IPR025420">
    <property type="entry name" value="DUF4143"/>
</dbReference>
<accession>A0A0P8Y894</accession>
<gene>
    <name evidence="2" type="ORF">OXPF_36630</name>
</gene>
<organism evidence="2 3">
    <name type="scientific">Oxobacter pfennigii</name>
    <dbReference type="NCBI Taxonomy" id="36849"/>
    <lineage>
        <taxon>Bacteria</taxon>
        <taxon>Bacillati</taxon>
        <taxon>Bacillota</taxon>
        <taxon>Clostridia</taxon>
        <taxon>Eubacteriales</taxon>
        <taxon>Clostridiaceae</taxon>
        <taxon>Oxobacter</taxon>
    </lineage>
</organism>
<proteinExistence type="predicted"/>
<dbReference type="RefSeq" id="WP_054876630.1">
    <property type="nucleotide sequence ID" value="NZ_LKET01000051.1"/>
</dbReference>
<feature type="domain" description="DUF4143" evidence="1">
    <location>
        <begin position="50"/>
        <end position="151"/>
    </location>
</feature>
<comment type="caution">
    <text evidence="2">The sequence shown here is derived from an EMBL/GenBank/DDBJ whole genome shotgun (WGS) entry which is preliminary data.</text>
</comment>
<dbReference type="InterPro" id="IPR027417">
    <property type="entry name" value="P-loop_NTPase"/>
</dbReference>
<sequence>MKVGDFICRGKLVQRQVYLDWLKDWREHQVIKVISGVRRCGKSTLFRLYINTVDKYLNALCGSYMFYKVDRYDIRSRQHLKTIGKYYAVDNGLREPKLSTSSSDMGHVLENIVFLELKRRGNKVTIGKLSQKEVDFVAESKDGITYYQVSASVLDENTRRRELEPLQKIPDYHPKILIAMDEIPRSANYGGIRQFHVVDWLLGVS</sequence>
<name>A0A0P8Y894_9CLOT</name>
<evidence type="ECO:0000313" key="2">
    <source>
        <dbReference type="EMBL" id="KPU42895.1"/>
    </source>
</evidence>
<dbReference type="Pfam" id="PF13635">
    <property type="entry name" value="DUF4143"/>
    <property type="match status" value="1"/>
</dbReference>
<reference evidence="2 3" key="1">
    <citation type="submission" date="2015-09" db="EMBL/GenBank/DDBJ databases">
        <title>Genome sequence of Oxobacter pfennigii DSM 3222.</title>
        <authorList>
            <person name="Poehlein A."/>
            <person name="Bengelsdorf F.R."/>
            <person name="Schiel-Bengelsdorf B."/>
            <person name="Duerre P."/>
            <person name="Daniel R."/>
        </authorList>
    </citation>
    <scope>NUCLEOTIDE SEQUENCE [LARGE SCALE GENOMIC DNA]</scope>
    <source>
        <strain evidence="2 3">DSM 3222</strain>
    </source>
</reference>
<dbReference type="PANTHER" id="PTHR33295:SF20">
    <property type="entry name" value="ATPASE"/>
    <property type="match status" value="1"/>
</dbReference>
<dbReference type="PATRIC" id="fig|36849.3.peg.3870"/>
<dbReference type="PANTHER" id="PTHR33295">
    <property type="entry name" value="ATPASE"/>
    <property type="match status" value="1"/>
</dbReference>
<dbReference type="Gene3D" id="3.40.50.300">
    <property type="entry name" value="P-loop containing nucleotide triphosphate hydrolases"/>
    <property type="match status" value="1"/>
</dbReference>
<dbReference type="EMBL" id="LKET01000051">
    <property type="protein sequence ID" value="KPU42895.1"/>
    <property type="molecule type" value="Genomic_DNA"/>
</dbReference>
<dbReference type="SUPFAM" id="SSF52540">
    <property type="entry name" value="P-loop containing nucleoside triphosphate hydrolases"/>
    <property type="match status" value="1"/>
</dbReference>
<evidence type="ECO:0000313" key="3">
    <source>
        <dbReference type="Proteomes" id="UP000050326"/>
    </source>
</evidence>
<protein>
    <recommendedName>
        <fullName evidence="1">DUF4143 domain-containing protein</fullName>
    </recommendedName>
</protein>
<dbReference type="OrthoDB" id="9801684at2"/>
<keyword evidence="3" id="KW-1185">Reference proteome</keyword>
<dbReference type="STRING" id="36849.OXPF_36630"/>
<dbReference type="AlphaFoldDB" id="A0A0P8Y894"/>
<dbReference type="Proteomes" id="UP000050326">
    <property type="component" value="Unassembled WGS sequence"/>
</dbReference>